<dbReference type="OrthoDB" id="287565at2"/>
<dbReference type="EMBL" id="CP041253">
    <property type="protein sequence ID" value="QDH80464.1"/>
    <property type="molecule type" value="Genomic_DNA"/>
</dbReference>
<dbReference type="CDD" id="cd07814">
    <property type="entry name" value="SRPBCC_CalC_Aha1-like"/>
    <property type="match status" value="1"/>
</dbReference>
<evidence type="ECO:0000259" key="2">
    <source>
        <dbReference type="Pfam" id="PF08327"/>
    </source>
</evidence>
<gene>
    <name evidence="3" type="ORF">FKX85_16015</name>
</gene>
<dbReference type="Pfam" id="PF08327">
    <property type="entry name" value="AHSA1"/>
    <property type="match status" value="1"/>
</dbReference>
<dbReference type="InterPro" id="IPR013538">
    <property type="entry name" value="ASHA1/2-like_C"/>
</dbReference>
<evidence type="ECO:0000256" key="1">
    <source>
        <dbReference type="ARBA" id="ARBA00006817"/>
    </source>
</evidence>
<evidence type="ECO:0000313" key="4">
    <source>
        <dbReference type="Proteomes" id="UP000316614"/>
    </source>
</evidence>
<reference evidence="3 4" key="1">
    <citation type="submission" date="2019-06" db="EMBL/GenBank/DDBJ databases">
        <title>Echinicola alkalisoli sp. nov. isolated from saline soil.</title>
        <authorList>
            <person name="Sun J.-Q."/>
            <person name="Xu L."/>
        </authorList>
    </citation>
    <scope>NUCLEOTIDE SEQUENCE [LARGE SCALE GENOMIC DNA]</scope>
    <source>
        <strain evidence="3 4">LN3S3</strain>
    </source>
</reference>
<dbReference type="RefSeq" id="WP_141615697.1">
    <property type="nucleotide sequence ID" value="NZ_CP041253.1"/>
</dbReference>
<dbReference type="KEGG" id="echi:FKX85_16015"/>
<protein>
    <submittedName>
        <fullName evidence="3">SRPBCC domain-containing protein</fullName>
    </submittedName>
</protein>
<dbReference type="Proteomes" id="UP000316614">
    <property type="component" value="Chromosome"/>
</dbReference>
<feature type="domain" description="Activator of Hsp90 ATPase homologue 1/2-like C-terminal" evidence="2">
    <location>
        <begin position="11"/>
        <end position="129"/>
    </location>
</feature>
<dbReference type="Gene3D" id="3.30.530.20">
    <property type="match status" value="1"/>
</dbReference>
<keyword evidence="4" id="KW-1185">Reference proteome</keyword>
<dbReference type="AlphaFoldDB" id="A0A514CL95"/>
<evidence type="ECO:0000313" key="3">
    <source>
        <dbReference type="EMBL" id="QDH80464.1"/>
    </source>
</evidence>
<organism evidence="3 4">
    <name type="scientific">Echinicola soli</name>
    <dbReference type="NCBI Taxonomy" id="2591634"/>
    <lineage>
        <taxon>Bacteria</taxon>
        <taxon>Pseudomonadati</taxon>
        <taxon>Bacteroidota</taxon>
        <taxon>Cytophagia</taxon>
        <taxon>Cytophagales</taxon>
        <taxon>Cyclobacteriaceae</taxon>
        <taxon>Echinicola</taxon>
    </lineage>
</organism>
<accession>A0A514CL95</accession>
<name>A0A514CL95_9BACT</name>
<proteinExistence type="inferred from homology"/>
<dbReference type="SUPFAM" id="SSF55961">
    <property type="entry name" value="Bet v1-like"/>
    <property type="match status" value="1"/>
</dbReference>
<sequence>MTSIEHLNPIKASKETVYQALISQEGLGKVWTPKLSVRPEVGAINEFDFDEGYITKMKVLELKDNERVFWECVDSDEEWIGTKISFELIEKDGITDVVLKHYDWRELTDFYRFCNYHWAMFLKRLKEYCEGK</sequence>
<comment type="similarity">
    <text evidence="1">Belongs to the AHA1 family.</text>
</comment>
<dbReference type="InterPro" id="IPR023393">
    <property type="entry name" value="START-like_dom_sf"/>
</dbReference>